<dbReference type="EMBL" id="JBHLSW010000006">
    <property type="protein sequence ID" value="MFC0633973.1"/>
    <property type="molecule type" value="Genomic_DNA"/>
</dbReference>
<feature type="compositionally biased region" description="Basic and acidic residues" evidence="1">
    <location>
        <begin position="13"/>
        <end position="34"/>
    </location>
</feature>
<evidence type="ECO:0000256" key="1">
    <source>
        <dbReference type="SAM" id="MobiDB-lite"/>
    </source>
</evidence>
<evidence type="ECO:0000313" key="3">
    <source>
        <dbReference type="Proteomes" id="UP001589906"/>
    </source>
</evidence>
<accession>A0ABV6R2Y2</accession>
<protein>
    <submittedName>
        <fullName evidence="2">Uncharacterized protein</fullName>
    </submittedName>
</protein>
<feature type="compositionally biased region" description="Basic and acidic residues" evidence="1">
    <location>
        <begin position="105"/>
        <end position="119"/>
    </location>
</feature>
<feature type="region of interest" description="Disordered" evidence="1">
    <location>
        <begin position="99"/>
        <end position="119"/>
    </location>
</feature>
<sequence>MTKPVPPVGPVEGRGEDRREAERRARDRRAERRALVPAAPAEQTGFAPEPPPPAATAKAGPSAGEAALAAQLMGQTGARKGLKGGPPVLDAARATYLGAQYAGPGDRRPKAGSRGKTEI</sequence>
<reference evidence="2 3" key="1">
    <citation type="submission" date="2024-09" db="EMBL/GenBank/DDBJ databases">
        <authorList>
            <person name="Sun Q."/>
            <person name="Mori K."/>
        </authorList>
    </citation>
    <scope>NUCLEOTIDE SEQUENCE [LARGE SCALE GENOMIC DNA]</scope>
    <source>
        <strain evidence="2 3">NCAIM B.02621</strain>
    </source>
</reference>
<proteinExistence type="predicted"/>
<organism evidence="2 3">
    <name type="scientific">Brevundimonas balnearis</name>
    <dbReference type="NCBI Taxonomy" id="1572858"/>
    <lineage>
        <taxon>Bacteria</taxon>
        <taxon>Pseudomonadati</taxon>
        <taxon>Pseudomonadota</taxon>
        <taxon>Alphaproteobacteria</taxon>
        <taxon>Caulobacterales</taxon>
        <taxon>Caulobacteraceae</taxon>
        <taxon>Brevundimonas</taxon>
    </lineage>
</organism>
<feature type="compositionally biased region" description="Low complexity" evidence="1">
    <location>
        <begin position="55"/>
        <end position="66"/>
    </location>
</feature>
<evidence type="ECO:0000313" key="2">
    <source>
        <dbReference type="EMBL" id="MFC0633973.1"/>
    </source>
</evidence>
<comment type="caution">
    <text evidence="2">The sequence shown here is derived from an EMBL/GenBank/DDBJ whole genome shotgun (WGS) entry which is preliminary data.</text>
</comment>
<name>A0ABV6R2Y2_9CAUL</name>
<feature type="region of interest" description="Disordered" evidence="1">
    <location>
        <begin position="1"/>
        <end position="66"/>
    </location>
</feature>
<dbReference type="Proteomes" id="UP001589906">
    <property type="component" value="Unassembled WGS sequence"/>
</dbReference>
<gene>
    <name evidence="2" type="ORF">ACFFGE_08790</name>
</gene>
<keyword evidence="3" id="KW-1185">Reference proteome</keyword>
<dbReference type="RefSeq" id="WP_376835942.1">
    <property type="nucleotide sequence ID" value="NZ_JBHLSW010000006.1"/>
</dbReference>